<dbReference type="EMBL" id="BSNK01000001">
    <property type="protein sequence ID" value="GLQ22156.1"/>
    <property type="molecule type" value="Genomic_DNA"/>
</dbReference>
<name>A0ABQ5V3R9_9PROT</name>
<keyword evidence="1" id="KW-0812">Transmembrane</keyword>
<keyword evidence="4" id="KW-1185">Reference proteome</keyword>
<evidence type="ECO:0000259" key="2">
    <source>
        <dbReference type="PROSITE" id="PS52015"/>
    </source>
</evidence>
<dbReference type="PROSITE" id="PS52015">
    <property type="entry name" value="TONB_CTD"/>
    <property type="match status" value="1"/>
</dbReference>
<evidence type="ECO:0000313" key="4">
    <source>
        <dbReference type="Proteomes" id="UP001161391"/>
    </source>
</evidence>
<keyword evidence="1" id="KW-1133">Transmembrane helix</keyword>
<gene>
    <name evidence="3" type="ORF">GCM10007853_00300</name>
</gene>
<proteinExistence type="predicted"/>
<dbReference type="Proteomes" id="UP001161391">
    <property type="component" value="Unassembled WGS sequence"/>
</dbReference>
<reference evidence="3" key="1">
    <citation type="journal article" date="2014" name="Int. J. Syst. Evol. Microbiol.">
        <title>Complete genome of a new Firmicutes species belonging to the dominant human colonic microbiota ('Ruminococcus bicirculans') reveals two chromosomes and a selective capacity to utilize plant glucans.</title>
        <authorList>
            <consortium name="NISC Comparative Sequencing Program"/>
            <person name="Wegmann U."/>
            <person name="Louis P."/>
            <person name="Goesmann A."/>
            <person name="Henrissat B."/>
            <person name="Duncan S.H."/>
            <person name="Flint H.J."/>
        </authorList>
    </citation>
    <scope>NUCLEOTIDE SEQUENCE</scope>
    <source>
        <strain evidence="3">NBRC 108219</strain>
    </source>
</reference>
<organism evidence="3 4">
    <name type="scientific">Algimonas ampicilliniresistens</name>
    <dbReference type="NCBI Taxonomy" id="1298735"/>
    <lineage>
        <taxon>Bacteria</taxon>
        <taxon>Pseudomonadati</taxon>
        <taxon>Pseudomonadota</taxon>
        <taxon>Alphaproteobacteria</taxon>
        <taxon>Maricaulales</taxon>
        <taxon>Robiginitomaculaceae</taxon>
        <taxon>Algimonas</taxon>
    </lineage>
</organism>
<protein>
    <recommendedName>
        <fullName evidence="2">TonB C-terminal domain-containing protein</fullName>
    </recommendedName>
</protein>
<feature type="transmembrane region" description="Helical" evidence="1">
    <location>
        <begin position="15"/>
        <end position="38"/>
    </location>
</feature>
<dbReference type="SUPFAM" id="SSF74653">
    <property type="entry name" value="TolA/TonB C-terminal domain"/>
    <property type="match status" value="1"/>
</dbReference>
<dbReference type="Pfam" id="PF03544">
    <property type="entry name" value="TonB_C"/>
    <property type="match status" value="1"/>
</dbReference>
<sequence>MTTATFAMDHTGRRYISAILPATVVTAVLFSLMIGLIAEDFQPQDVVPIGDLAIHPEPIDIDIMEPRIKMVVLEKIETPPAPPPVEIAVTEKPAEPLHSLTGSKPSFGGPIIEPSIFVVSVVDRDPEPIVRIPPNMPARADRSGHCQMRFSVSPGGRPYDVTAMSCSQELFARASVRAVQSWTYRPKIADGRPVERTGLQTRISFRLTDDRGVDIPE</sequence>
<evidence type="ECO:0000256" key="1">
    <source>
        <dbReference type="SAM" id="Phobius"/>
    </source>
</evidence>
<feature type="domain" description="TonB C-terminal" evidence="2">
    <location>
        <begin position="118"/>
        <end position="214"/>
    </location>
</feature>
<dbReference type="InterPro" id="IPR037682">
    <property type="entry name" value="TonB_C"/>
</dbReference>
<accession>A0ABQ5V3R9</accession>
<keyword evidence="1" id="KW-0472">Membrane</keyword>
<comment type="caution">
    <text evidence="3">The sequence shown here is derived from an EMBL/GenBank/DDBJ whole genome shotgun (WGS) entry which is preliminary data.</text>
</comment>
<dbReference type="RefSeq" id="WP_284386425.1">
    <property type="nucleotide sequence ID" value="NZ_BSNK01000001.1"/>
</dbReference>
<evidence type="ECO:0000313" key="3">
    <source>
        <dbReference type="EMBL" id="GLQ22156.1"/>
    </source>
</evidence>
<reference evidence="3" key="2">
    <citation type="submission" date="2023-01" db="EMBL/GenBank/DDBJ databases">
        <title>Draft genome sequence of Algimonas ampicilliniresistens strain NBRC 108219.</title>
        <authorList>
            <person name="Sun Q."/>
            <person name="Mori K."/>
        </authorList>
    </citation>
    <scope>NUCLEOTIDE SEQUENCE</scope>
    <source>
        <strain evidence="3">NBRC 108219</strain>
    </source>
</reference>
<dbReference type="Gene3D" id="3.30.1150.10">
    <property type="match status" value="1"/>
</dbReference>